<evidence type="ECO:0000256" key="1">
    <source>
        <dbReference type="ARBA" id="ARBA00001933"/>
    </source>
</evidence>
<evidence type="ECO:0000256" key="7">
    <source>
        <dbReference type="RuleBase" id="RU362118"/>
    </source>
</evidence>
<dbReference type="InterPro" id="IPR006234">
    <property type="entry name" value="O-succ-hSer_sulfhydrylase"/>
</dbReference>
<evidence type="ECO:0000313" key="9">
    <source>
        <dbReference type="Proteomes" id="UP000718281"/>
    </source>
</evidence>
<dbReference type="PANTHER" id="PTHR11808:SF80">
    <property type="entry name" value="CYSTATHIONINE GAMMA-LYASE"/>
    <property type="match status" value="1"/>
</dbReference>
<sequence length="411" mass="44259">MEDRWPAVAAGVSVGDEVRRWRPDTYAVRGGLTRSEFDETSEAVFLTSGFVYDSAQQAEAAFKDEIDKFIYSRYGNPTVAMFEERLRLIEGAEACFGTSSGMSAVFVALAALCGAGDRIVASRALFGSCFVIIDEILPRWGVERVLVDGADLDQWRAALDRPTAAVFFETPSNPMQELVDIRAVSDLAHAVGAKVVVDNVFGTPVYSKPLEHGADIVVYSATKHIDGQGRALGGAILGPADYIGGPVKNLMRHTGPALSPFNAWVMLKGLETMSLRVNRQHDNALAVAAFLAEHPRVTRVLHPWREDHPQHDLARRQMLGGGTVITFAIDGGKDDAFAVMNALQVVDISNNLGDAKSLVTHPATTTHRRLTPEARAAVGITDGTIRLSVGLEDPADLIDDLAAALDARLSG</sequence>
<dbReference type="NCBIfam" id="NF005870">
    <property type="entry name" value="PRK07810.1"/>
    <property type="match status" value="1"/>
</dbReference>
<comment type="catalytic activity">
    <reaction evidence="3">
        <text>L-homocysteine + H2O = 2-oxobutanoate + hydrogen sulfide + NH4(+) + H(+)</text>
        <dbReference type="Rhea" id="RHEA:14501"/>
        <dbReference type="ChEBI" id="CHEBI:15377"/>
        <dbReference type="ChEBI" id="CHEBI:15378"/>
        <dbReference type="ChEBI" id="CHEBI:16763"/>
        <dbReference type="ChEBI" id="CHEBI:28938"/>
        <dbReference type="ChEBI" id="CHEBI:29919"/>
        <dbReference type="ChEBI" id="CHEBI:58199"/>
        <dbReference type="EC" id="4.4.1.2"/>
    </reaction>
    <physiologicalReaction direction="left-to-right" evidence="3">
        <dbReference type="Rhea" id="RHEA:14502"/>
    </physiologicalReaction>
</comment>
<comment type="subunit">
    <text evidence="5">Homotetramer.</text>
</comment>
<dbReference type="HAMAP" id="MF_02056">
    <property type="entry name" value="MetZ"/>
    <property type="match status" value="1"/>
</dbReference>
<dbReference type="InterPro" id="IPR000277">
    <property type="entry name" value="Cys/Met-Metab_PyrdxlP-dep_enz"/>
</dbReference>
<comment type="catalytic activity">
    <reaction evidence="5">
        <text>O-succinyl-L-homoserine + hydrogen sulfide = L-homocysteine + succinate</text>
        <dbReference type="Rhea" id="RHEA:27826"/>
        <dbReference type="ChEBI" id="CHEBI:29919"/>
        <dbReference type="ChEBI" id="CHEBI:30031"/>
        <dbReference type="ChEBI" id="CHEBI:57661"/>
        <dbReference type="ChEBI" id="CHEBI:58199"/>
    </reaction>
</comment>
<evidence type="ECO:0000256" key="6">
    <source>
        <dbReference type="PIRSR" id="PIRSR001434-2"/>
    </source>
</evidence>
<dbReference type="PIRSF" id="PIRSF001434">
    <property type="entry name" value="CGS"/>
    <property type="match status" value="1"/>
</dbReference>
<dbReference type="PANTHER" id="PTHR11808">
    <property type="entry name" value="TRANS-SULFURATION ENZYME FAMILY MEMBER"/>
    <property type="match status" value="1"/>
</dbReference>
<dbReference type="FunFam" id="3.90.1150.10:FF:000033">
    <property type="entry name" value="Cystathionine gamma-synthase"/>
    <property type="match status" value="1"/>
</dbReference>
<dbReference type="GO" id="GO:0071268">
    <property type="term" value="P:homocysteine biosynthetic process"/>
    <property type="evidence" value="ECO:0007669"/>
    <property type="project" value="InterPro"/>
</dbReference>
<dbReference type="FunFam" id="3.40.640.10:FF:000046">
    <property type="entry name" value="Cystathionine gamma-lyase"/>
    <property type="match status" value="1"/>
</dbReference>
<dbReference type="GO" id="GO:0047982">
    <property type="term" value="F:homocysteine desulfhydrase activity"/>
    <property type="evidence" value="ECO:0007669"/>
    <property type="project" value="UniProtKB-EC"/>
</dbReference>
<dbReference type="GO" id="GO:0030170">
    <property type="term" value="F:pyridoxal phosphate binding"/>
    <property type="evidence" value="ECO:0007669"/>
    <property type="project" value="UniProtKB-UniRule"/>
</dbReference>
<keyword evidence="5" id="KW-0808">Transferase</keyword>
<keyword evidence="5" id="KW-0486">Methionine biosynthesis</keyword>
<dbReference type="GO" id="GO:0071266">
    <property type="term" value="P:'de novo' L-methionine biosynthetic process"/>
    <property type="evidence" value="ECO:0007669"/>
    <property type="project" value="UniProtKB-UniRule"/>
</dbReference>
<comment type="pathway">
    <text evidence="5">Amino-acid biosynthesis; L-methionine biosynthesis via de novo pathway; L-homocysteine from O-succinyl-L-homoserine: step 1/1.</text>
</comment>
<dbReference type="InterPro" id="IPR015424">
    <property type="entry name" value="PyrdxlP-dep_Trfase"/>
</dbReference>
<dbReference type="EMBL" id="JADIXZ010000005">
    <property type="protein sequence ID" value="MBK6301614.1"/>
    <property type="molecule type" value="Genomic_DNA"/>
</dbReference>
<gene>
    <name evidence="5" type="primary">metZ</name>
    <name evidence="8" type="ORF">IPF40_11420</name>
</gene>
<comment type="caution">
    <text evidence="8">The sequence shown here is derived from an EMBL/GenBank/DDBJ whole genome shotgun (WGS) entry which is preliminary data.</text>
</comment>
<name>A0A934X7P5_9MICO</name>
<dbReference type="Proteomes" id="UP000718281">
    <property type="component" value="Unassembled WGS sequence"/>
</dbReference>
<dbReference type="Gene3D" id="3.40.640.10">
    <property type="entry name" value="Type I PLP-dependent aspartate aminotransferase-like (Major domain)"/>
    <property type="match status" value="1"/>
</dbReference>
<dbReference type="InterPro" id="IPR015421">
    <property type="entry name" value="PyrdxlP-dep_Trfase_major"/>
</dbReference>
<dbReference type="GO" id="GO:0005737">
    <property type="term" value="C:cytoplasm"/>
    <property type="evidence" value="ECO:0007669"/>
    <property type="project" value="TreeGrafter"/>
</dbReference>
<dbReference type="NCBIfam" id="TIGR01325">
    <property type="entry name" value="O_suc_HS_sulf"/>
    <property type="match status" value="1"/>
</dbReference>
<dbReference type="Pfam" id="PF01053">
    <property type="entry name" value="Cys_Met_Meta_PP"/>
    <property type="match status" value="1"/>
</dbReference>
<dbReference type="GO" id="GO:0019346">
    <property type="term" value="P:transsulfuration"/>
    <property type="evidence" value="ECO:0007669"/>
    <property type="project" value="InterPro"/>
</dbReference>
<comment type="cofactor">
    <cofactor evidence="1 5 7">
        <name>pyridoxal 5'-phosphate</name>
        <dbReference type="ChEBI" id="CHEBI:597326"/>
    </cofactor>
</comment>
<dbReference type="SUPFAM" id="SSF53383">
    <property type="entry name" value="PLP-dependent transferases"/>
    <property type="match status" value="1"/>
</dbReference>
<accession>A0A934X7P5</accession>
<comment type="function">
    <text evidence="5">Catalyzes the formation of L-homocysteine from O-succinyl-L-homoserine (OSHS) and hydrogen sulfide.</text>
</comment>
<organism evidence="8 9">
    <name type="scientific">Candidatus Phosphoribacter hodrii</name>
    <dbReference type="NCBI Taxonomy" id="2953743"/>
    <lineage>
        <taxon>Bacteria</taxon>
        <taxon>Bacillati</taxon>
        <taxon>Actinomycetota</taxon>
        <taxon>Actinomycetes</taxon>
        <taxon>Micrococcales</taxon>
        <taxon>Dermatophilaceae</taxon>
        <taxon>Candidatus Phosphoribacter</taxon>
    </lineage>
</organism>
<dbReference type="Gene3D" id="3.90.1150.10">
    <property type="entry name" value="Aspartate Aminotransferase, domain 1"/>
    <property type="match status" value="1"/>
</dbReference>
<evidence type="ECO:0000256" key="3">
    <source>
        <dbReference type="ARBA" id="ARBA00048780"/>
    </source>
</evidence>
<proteinExistence type="inferred from homology"/>
<reference evidence="8 9" key="1">
    <citation type="submission" date="2020-10" db="EMBL/GenBank/DDBJ databases">
        <title>Connecting structure to function with the recovery of over 1000 high-quality activated sludge metagenome-assembled genomes encoding full-length rRNA genes using long-read sequencing.</title>
        <authorList>
            <person name="Singleton C.M."/>
            <person name="Petriglieri F."/>
            <person name="Kristensen J.M."/>
            <person name="Kirkegaard R.H."/>
            <person name="Michaelsen T.Y."/>
            <person name="Andersen M.H."/>
            <person name="Karst S.M."/>
            <person name="Dueholm M.S."/>
            <person name="Nielsen P.H."/>
            <person name="Albertsen M."/>
        </authorList>
    </citation>
    <scope>NUCLEOTIDE SEQUENCE [LARGE SCALE GENOMIC DNA]</scope>
    <source>
        <strain evidence="8">AalE_18-Q3-R2-46_BAT3C.188</strain>
    </source>
</reference>
<feature type="modified residue" description="N6-(pyridoxal phosphate)lysine" evidence="5 6">
    <location>
        <position position="223"/>
    </location>
</feature>
<comment type="similarity">
    <text evidence="5">Belongs to the trans-sulfuration enzymes family. MetZ subfamily.</text>
</comment>
<evidence type="ECO:0000256" key="4">
    <source>
        <dbReference type="ARBA" id="ARBA00052699"/>
    </source>
</evidence>
<evidence type="ECO:0000256" key="5">
    <source>
        <dbReference type="HAMAP-Rule" id="MF_02056"/>
    </source>
</evidence>
<dbReference type="EC" id="2.5.1.-" evidence="5"/>
<protein>
    <recommendedName>
        <fullName evidence="5">O-succinylhomoserine sulfhydrylase</fullName>
        <shortName evidence="5">OSH sulfhydrylase</shortName>
        <shortName evidence="5">OSHS sulfhydrylase</shortName>
        <ecNumber evidence="5">2.5.1.-</ecNumber>
    </recommendedName>
</protein>
<keyword evidence="5" id="KW-0028">Amino-acid biosynthesis</keyword>
<dbReference type="AlphaFoldDB" id="A0A934X7P5"/>
<comment type="catalytic activity">
    <reaction evidence="4">
        <text>L-methionine + H2O = methanethiol + 2-oxobutanoate + NH4(+)</text>
        <dbReference type="Rhea" id="RHEA:23800"/>
        <dbReference type="ChEBI" id="CHEBI:15377"/>
        <dbReference type="ChEBI" id="CHEBI:16007"/>
        <dbReference type="ChEBI" id="CHEBI:16763"/>
        <dbReference type="ChEBI" id="CHEBI:28938"/>
        <dbReference type="ChEBI" id="CHEBI:57844"/>
        <dbReference type="EC" id="4.4.1.11"/>
    </reaction>
    <physiologicalReaction direction="left-to-right" evidence="4">
        <dbReference type="Rhea" id="RHEA:23801"/>
    </physiologicalReaction>
</comment>
<dbReference type="InterPro" id="IPR015422">
    <property type="entry name" value="PyrdxlP-dep_Trfase_small"/>
</dbReference>
<keyword evidence="2 5" id="KW-0663">Pyridoxal phosphate</keyword>
<evidence type="ECO:0000256" key="2">
    <source>
        <dbReference type="ARBA" id="ARBA00022898"/>
    </source>
</evidence>
<dbReference type="GO" id="GO:0016765">
    <property type="term" value="F:transferase activity, transferring alkyl or aryl (other than methyl) groups"/>
    <property type="evidence" value="ECO:0007669"/>
    <property type="project" value="UniProtKB-UniRule"/>
</dbReference>
<evidence type="ECO:0000313" key="8">
    <source>
        <dbReference type="EMBL" id="MBK6301614.1"/>
    </source>
</evidence>
<dbReference type="CDD" id="cd00614">
    <property type="entry name" value="CGS_like"/>
    <property type="match status" value="1"/>
</dbReference>
<dbReference type="GO" id="GO:0018826">
    <property type="term" value="F:methionine gamma-lyase activity"/>
    <property type="evidence" value="ECO:0007669"/>
    <property type="project" value="UniProtKB-EC"/>
</dbReference>